<dbReference type="PANTHER" id="PTHR48022:SF7">
    <property type="entry name" value="MAJOR FACILITATOR SUPERFAMILY (MFS) PROFILE DOMAIN-CONTAINING PROTEIN-RELATED"/>
    <property type="match status" value="1"/>
</dbReference>
<dbReference type="InterPro" id="IPR005829">
    <property type="entry name" value="Sugar_transporter_CS"/>
</dbReference>
<dbReference type="PROSITE" id="PS00217">
    <property type="entry name" value="SUGAR_TRANSPORT_2"/>
    <property type="match status" value="1"/>
</dbReference>
<feature type="domain" description="Major facilitator superfamily (MFS) profile" evidence="10">
    <location>
        <begin position="30"/>
        <end position="481"/>
    </location>
</feature>
<comment type="subcellular location">
    <subcellularLocation>
        <location evidence="1">Membrane</location>
        <topology evidence="1">Multi-pass membrane protein</topology>
    </subcellularLocation>
</comment>
<feature type="transmembrane region" description="Helical" evidence="9">
    <location>
        <begin position="387"/>
        <end position="416"/>
    </location>
</feature>
<feature type="transmembrane region" description="Helical" evidence="9">
    <location>
        <begin position="98"/>
        <end position="117"/>
    </location>
</feature>
<evidence type="ECO:0000313" key="12">
    <source>
        <dbReference type="Proteomes" id="UP001497600"/>
    </source>
</evidence>
<keyword evidence="12" id="KW-1185">Reference proteome</keyword>
<keyword evidence="11" id="KW-0762">Sugar transport</keyword>
<evidence type="ECO:0000256" key="2">
    <source>
        <dbReference type="ARBA" id="ARBA00010992"/>
    </source>
</evidence>
<reference evidence="11 12" key="1">
    <citation type="submission" date="2024-01" db="EMBL/GenBank/DDBJ databases">
        <authorList>
            <consortium name="Genoscope - CEA"/>
            <person name="William W."/>
        </authorList>
    </citation>
    <scope>NUCLEOTIDE SEQUENCE [LARGE SCALE GENOMIC DNA]</scope>
    <source>
        <strain evidence="11 12">29B2s-10</strain>
    </source>
</reference>
<dbReference type="Pfam" id="PF00083">
    <property type="entry name" value="Sugar_tr"/>
    <property type="match status" value="1"/>
</dbReference>
<evidence type="ECO:0000313" key="11">
    <source>
        <dbReference type="EMBL" id="CAK7919537.1"/>
    </source>
</evidence>
<dbReference type="PRINTS" id="PR00171">
    <property type="entry name" value="SUGRTRNSPORT"/>
</dbReference>
<feature type="transmembrane region" description="Helical" evidence="9">
    <location>
        <begin position="342"/>
        <end position="367"/>
    </location>
</feature>
<organism evidence="11 12">
    <name type="scientific">[Candida] anglica</name>
    <dbReference type="NCBI Taxonomy" id="148631"/>
    <lineage>
        <taxon>Eukaryota</taxon>
        <taxon>Fungi</taxon>
        <taxon>Dikarya</taxon>
        <taxon>Ascomycota</taxon>
        <taxon>Saccharomycotina</taxon>
        <taxon>Pichiomycetes</taxon>
        <taxon>Debaryomycetaceae</taxon>
        <taxon>Kurtzmaniella</taxon>
    </lineage>
</organism>
<evidence type="ECO:0000256" key="8">
    <source>
        <dbReference type="SAM" id="MobiDB-lite"/>
    </source>
</evidence>
<evidence type="ECO:0000256" key="6">
    <source>
        <dbReference type="ARBA" id="ARBA00023136"/>
    </source>
</evidence>
<dbReference type="Gene3D" id="1.20.1250.20">
    <property type="entry name" value="MFS general substrate transporter like domains"/>
    <property type="match status" value="1"/>
</dbReference>
<feature type="transmembrane region" description="Helical" evidence="9">
    <location>
        <begin position="318"/>
        <end position="335"/>
    </location>
</feature>
<dbReference type="InterPro" id="IPR003663">
    <property type="entry name" value="Sugar/inositol_transpt"/>
</dbReference>
<feature type="transmembrane region" description="Helical" evidence="9">
    <location>
        <begin position="156"/>
        <end position="178"/>
    </location>
</feature>
<sequence length="549" mass="60925">MGYENKLTAPALKFKNFLDKFPKLHNVYIISMISCISGLMFGFDISSMSAFIGTPSYVHYFKTPNSAMQGFITASMSLGSFVGSLLSSFVSEPFGRRASLFICSILWMIGAAIQSSAQNTTQLIFGRLISGFGMGFGSSVAPVYGSELAPRKVRGLIGGLFQFSVTLGIMIMFFISYGCGKITSAASFRIAWGIQIIPGLILFFGLFFVPESPRWLAKQGYWDEAEIVVANTQAKGNREDTDVLIEISEIKEQLMLEHDVKAFTFSKLFSKKYLPRTVVAVSAQIWQQLTGMNVMMYYIVYIFEMAGYSGNANLVSSAIQYVLNVVMTIPALFVMDKFGRRYVLLIGAVFMMAFQFGVGGLLATYSVPFPDSGSDSVTIRIPDSNKSAAKGVIACCYLFVCSFAASWGVGIWVYCAEVWGDNVSRQRGAALSTSANWIMNFAIAMFTPSAFKNITWKTYIIYAVFCVCMFIHVFFFFPETKGKRLEEIGQLWEENVPAWRSSSWQPTVPLLSDKELGNKMQVEHSEGGEEMLRSTDSHSEASETKEEHA</sequence>
<feature type="transmembrane region" description="Helical" evidence="9">
    <location>
        <begin position="190"/>
        <end position="209"/>
    </location>
</feature>
<feature type="transmembrane region" description="Helical" evidence="9">
    <location>
        <begin position="66"/>
        <end position="86"/>
    </location>
</feature>
<dbReference type="InterPro" id="IPR005828">
    <property type="entry name" value="MFS_sugar_transport-like"/>
</dbReference>
<dbReference type="PROSITE" id="PS51257">
    <property type="entry name" value="PROKAR_LIPOPROTEIN"/>
    <property type="match status" value="1"/>
</dbReference>
<feature type="transmembrane region" description="Helical" evidence="9">
    <location>
        <begin position="123"/>
        <end position="144"/>
    </location>
</feature>
<evidence type="ECO:0000256" key="4">
    <source>
        <dbReference type="ARBA" id="ARBA00022692"/>
    </source>
</evidence>
<dbReference type="SUPFAM" id="SSF103473">
    <property type="entry name" value="MFS general substrate transporter"/>
    <property type="match status" value="1"/>
</dbReference>
<feature type="region of interest" description="Disordered" evidence="8">
    <location>
        <begin position="519"/>
        <end position="549"/>
    </location>
</feature>
<dbReference type="NCBIfam" id="TIGR00879">
    <property type="entry name" value="SP"/>
    <property type="match status" value="1"/>
</dbReference>
<dbReference type="Proteomes" id="UP001497600">
    <property type="component" value="Chromosome G"/>
</dbReference>
<dbReference type="EMBL" id="OZ004259">
    <property type="protein sequence ID" value="CAK7919537.1"/>
    <property type="molecule type" value="Genomic_DNA"/>
</dbReference>
<proteinExistence type="inferred from homology"/>
<evidence type="ECO:0000256" key="3">
    <source>
        <dbReference type="ARBA" id="ARBA00022448"/>
    </source>
</evidence>
<evidence type="ECO:0000259" key="10">
    <source>
        <dbReference type="PROSITE" id="PS50850"/>
    </source>
</evidence>
<accession>A0ABP0EJ68</accession>
<feature type="transmembrane region" description="Helical" evidence="9">
    <location>
        <begin position="428"/>
        <end position="447"/>
    </location>
</feature>
<gene>
    <name evidence="11" type="primary">HGT1</name>
    <name evidence="11" type="ORF">CAAN4_G18800</name>
</gene>
<protein>
    <submittedName>
        <fullName evidence="11">High-affinity glucose transporter 1</fullName>
    </submittedName>
</protein>
<dbReference type="InterPro" id="IPR020846">
    <property type="entry name" value="MFS_dom"/>
</dbReference>
<evidence type="ECO:0000256" key="9">
    <source>
        <dbReference type="SAM" id="Phobius"/>
    </source>
</evidence>
<dbReference type="InterPro" id="IPR036259">
    <property type="entry name" value="MFS_trans_sf"/>
</dbReference>
<dbReference type="InterPro" id="IPR050360">
    <property type="entry name" value="MFS_Sugar_Transporters"/>
</dbReference>
<keyword evidence="3 7" id="KW-0813">Transport</keyword>
<dbReference type="PROSITE" id="PS50850">
    <property type="entry name" value="MFS"/>
    <property type="match status" value="1"/>
</dbReference>
<feature type="transmembrane region" description="Helical" evidence="9">
    <location>
        <begin position="459"/>
        <end position="477"/>
    </location>
</feature>
<dbReference type="PROSITE" id="PS00216">
    <property type="entry name" value="SUGAR_TRANSPORT_1"/>
    <property type="match status" value="2"/>
</dbReference>
<keyword evidence="5 9" id="KW-1133">Transmembrane helix</keyword>
<keyword evidence="6 9" id="KW-0472">Membrane</keyword>
<evidence type="ECO:0000256" key="5">
    <source>
        <dbReference type="ARBA" id="ARBA00022989"/>
    </source>
</evidence>
<dbReference type="CDD" id="cd17356">
    <property type="entry name" value="MFS_HXT"/>
    <property type="match status" value="1"/>
</dbReference>
<evidence type="ECO:0000256" key="1">
    <source>
        <dbReference type="ARBA" id="ARBA00004141"/>
    </source>
</evidence>
<evidence type="ECO:0000256" key="7">
    <source>
        <dbReference type="RuleBase" id="RU003346"/>
    </source>
</evidence>
<comment type="similarity">
    <text evidence="2 7">Belongs to the major facilitator superfamily. Sugar transporter (TC 2.A.1.1) family.</text>
</comment>
<keyword evidence="4 9" id="KW-0812">Transmembrane</keyword>
<feature type="transmembrane region" description="Helical" evidence="9">
    <location>
        <begin position="27"/>
        <end position="46"/>
    </location>
</feature>
<name>A0ABP0EJ68_9ASCO</name>
<dbReference type="PANTHER" id="PTHR48022">
    <property type="entry name" value="PLASTIDIC GLUCOSE TRANSPORTER 4"/>
    <property type="match status" value="1"/>
</dbReference>